<protein>
    <recommendedName>
        <fullName evidence="1">PilZ domain-containing protein</fullName>
    </recommendedName>
</protein>
<dbReference type="RefSeq" id="WP_127071264.1">
    <property type="nucleotide sequence ID" value="NZ_BMKB01000009.1"/>
</dbReference>
<dbReference type="AlphaFoldDB" id="A0A916RQ52"/>
<comment type="caution">
    <text evidence="2">The sequence shown here is derived from an EMBL/GenBank/DDBJ whole genome shotgun (WGS) entry which is preliminary data.</text>
</comment>
<dbReference type="SUPFAM" id="SSF141371">
    <property type="entry name" value="PilZ domain-like"/>
    <property type="match status" value="1"/>
</dbReference>
<dbReference type="EMBL" id="BMKB01000009">
    <property type="protein sequence ID" value="GGA62746.1"/>
    <property type="molecule type" value="Genomic_DNA"/>
</dbReference>
<name>A0A916RQ52_9HYPH</name>
<organism evidence="2 3">
    <name type="scientific">Pelagibacterium lentulum</name>
    <dbReference type="NCBI Taxonomy" id="2029865"/>
    <lineage>
        <taxon>Bacteria</taxon>
        <taxon>Pseudomonadati</taxon>
        <taxon>Pseudomonadota</taxon>
        <taxon>Alphaproteobacteria</taxon>
        <taxon>Hyphomicrobiales</taxon>
        <taxon>Devosiaceae</taxon>
        <taxon>Pelagibacterium</taxon>
    </lineage>
</organism>
<accession>A0A916RQ52</accession>
<reference evidence="2 3" key="1">
    <citation type="journal article" date="2014" name="Int. J. Syst. Evol. Microbiol.">
        <title>Complete genome sequence of Corynebacterium casei LMG S-19264T (=DSM 44701T), isolated from a smear-ripened cheese.</title>
        <authorList>
            <consortium name="US DOE Joint Genome Institute (JGI-PGF)"/>
            <person name="Walter F."/>
            <person name="Albersmeier A."/>
            <person name="Kalinowski J."/>
            <person name="Ruckert C."/>
        </authorList>
    </citation>
    <scope>NUCLEOTIDE SEQUENCE [LARGE SCALE GENOMIC DNA]</scope>
    <source>
        <strain evidence="2 3">CGMCC 1.15896</strain>
    </source>
</reference>
<dbReference type="GO" id="GO:0035438">
    <property type="term" value="F:cyclic-di-GMP binding"/>
    <property type="evidence" value="ECO:0007669"/>
    <property type="project" value="InterPro"/>
</dbReference>
<dbReference type="Proteomes" id="UP000596977">
    <property type="component" value="Unassembled WGS sequence"/>
</dbReference>
<proteinExistence type="predicted"/>
<feature type="domain" description="PilZ" evidence="1">
    <location>
        <begin position="122"/>
        <end position="194"/>
    </location>
</feature>
<evidence type="ECO:0000313" key="2">
    <source>
        <dbReference type="EMBL" id="GGA62746.1"/>
    </source>
</evidence>
<dbReference type="OrthoDB" id="7996867at2"/>
<dbReference type="InterPro" id="IPR009875">
    <property type="entry name" value="PilZ_domain"/>
</dbReference>
<keyword evidence="3" id="KW-1185">Reference proteome</keyword>
<sequence length="210" mass="23065">MQANTQVKPSETIEGGLRVFATLAASYSIARKQSDDAPAKVHPCRTRSIALDRMVIEADILPEQGDSVYLNIPGLGLCSGRVNKLLSNGFVAAITLSPDKINELMPRLDWLKRYYKRDAHNNRRHPRHLTPPYQIKLKTPDGESVVTVYDLSCSGVALLTGLRPAIGSRLVIAGYDGVVARHFDGGVGIAFDEPHPLDELKASLRPWRTA</sequence>
<evidence type="ECO:0000259" key="1">
    <source>
        <dbReference type="Pfam" id="PF07238"/>
    </source>
</evidence>
<evidence type="ECO:0000313" key="3">
    <source>
        <dbReference type="Proteomes" id="UP000596977"/>
    </source>
</evidence>
<gene>
    <name evidence="2" type="ORF">GCM10011499_36380</name>
</gene>
<dbReference type="Pfam" id="PF07238">
    <property type="entry name" value="PilZ"/>
    <property type="match status" value="1"/>
</dbReference>